<dbReference type="InterPro" id="IPR022761">
    <property type="entry name" value="Fumarate_lyase_N"/>
</dbReference>
<dbReference type="HAMAP" id="MF_00006">
    <property type="entry name" value="Arg_succ_lyase"/>
    <property type="match status" value="1"/>
</dbReference>
<evidence type="ECO:0000259" key="8">
    <source>
        <dbReference type="Pfam" id="PF00206"/>
    </source>
</evidence>
<dbReference type="SUPFAM" id="SSF48557">
    <property type="entry name" value="L-aspartase-like"/>
    <property type="match status" value="1"/>
</dbReference>
<dbReference type="AlphaFoldDB" id="A0A5E6M736"/>
<evidence type="ECO:0000313" key="10">
    <source>
        <dbReference type="EMBL" id="VVM05121.1"/>
    </source>
</evidence>
<dbReference type="Gene3D" id="1.10.40.30">
    <property type="entry name" value="Fumarase/aspartase (C-terminal domain)"/>
    <property type="match status" value="1"/>
</dbReference>
<dbReference type="GO" id="GO:0004056">
    <property type="term" value="F:argininosuccinate lyase activity"/>
    <property type="evidence" value="ECO:0007669"/>
    <property type="project" value="UniProtKB-UniRule"/>
</dbReference>
<accession>A0A5E6M736</accession>
<dbReference type="InterPro" id="IPR029419">
    <property type="entry name" value="Arg_succ_lyase_C"/>
</dbReference>
<dbReference type="FunFam" id="1.20.200.10:FF:000015">
    <property type="entry name" value="argininosuccinate lyase isoform X2"/>
    <property type="match status" value="1"/>
</dbReference>
<dbReference type="InterPro" id="IPR020557">
    <property type="entry name" value="Fumarate_lyase_CS"/>
</dbReference>
<evidence type="ECO:0000259" key="9">
    <source>
        <dbReference type="Pfam" id="PF14698"/>
    </source>
</evidence>
<dbReference type="PRINTS" id="PR00149">
    <property type="entry name" value="FUMRATELYASE"/>
</dbReference>
<protein>
    <recommendedName>
        <fullName evidence="3 7">Argininosuccinate lyase</fullName>
        <shortName evidence="7">ASAL</shortName>
        <ecNumber evidence="3 7">4.3.2.1</ecNumber>
    </recommendedName>
    <alternativeName>
        <fullName evidence="7">Arginosuccinase</fullName>
    </alternativeName>
</protein>
<keyword evidence="7" id="KW-0963">Cytoplasm</keyword>
<comment type="subcellular location">
    <subcellularLocation>
        <location evidence="7">Cytoplasm</location>
    </subcellularLocation>
</comment>
<sequence length="463" mass="52134">MNAPTPPWGGRFQETPDALLRRFSESVSFDRRLYRHDIRGSIAHATMLREAGLLSAEEEEEIVSGLRAIEEEIATGVFRWSTDWEDLHMNIERALITRTPAGAKLHTGRSRNDQIATALRLWLKEEIDSDREAVRALQRALVDWAERDCDVLLPGYTHLQRAQPVLLAHHLLAYVEMLSRDSDRLFESRRRTDVLPLGSGALAGSTLPLDRRRVAELLDFSDVAHNSMDAVSDRDFVVEYLSALALLGVHLSRFAEDLILWSTSEFGFVSLPEAFTTGSSLMPQKKNPDSLELVRGKAARLSGNLLSLLVLLKGLPLTYNRDLQEDKEPLFDSADTILGCLRILAALIPGIVVHRDRCEQAASDPGLLATDLVDWLVEHGMPFREAHHAVGRLIAFSESKNVPLSRLSAEEIAPVHPDLPEAWPLLWNPRAALERRQTEGSCRPTFVRKEIERWRRELHSEAS</sequence>
<evidence type="ECO:0000256" key="7">
    <source>
        <dbReference type="HAMAP-Rule" id="MF_00006"/>
    </source>
</evidence>
<dbReference type="Proteomes" id="UP000381693">
    <property type="component" value="Unassembled WGS sequence"/>
</dbReference>
<dbReference type="Pfam" id="PF14698">
    <property type="entry name" value="ASL_C2"/>
    <property type="match status" value="1"/>
</dbReference>
<dbReference type="InterPro" id="IPR009049">
    <property type="entry name" value="Argininosuccinate_lyase"/>
</dbReference>
<evidence type="ECO:0000256" key="6">
    <source>
        <dbReference type="ARBA" id="ARBA00023239"/>
    </source>
</evidence>
<reference evidence="10" key="1">
    <citation type="submission" date="2019-09" db="EMBL/GenBank/DDBJ databases">
        <authorList>
            <person name="Cremers G."/>
        </authorList>
    </citation>
    <scope>NUCLEOTIDE SEQUENCE [LARGE SCALE GENOMIC DNA]</scope>
    <source>
        <strain evidence="10">3B</strain>
    </source>
</reference>
<dbReference type="GO" id="GO:0005829">
    <property type="term" value="C:cytosol"/>
    <property type="evidence" value="ECO:0007669"/>
    <property type="project" value="TreeGrafter"/>
</dbReference>
<dbReference type="UniPathway" id="UPA00068">
    <property type="reaction ID" value="UER00114"/>
</dbReference>
<keyword evidence="6 7" id="KW-0456">Lyase</keyword>
<dbReference type="InterPro" id="IPR008948">
    <property type="entry name" value="L-Aspartase-like"/>
</dbReference>
<dbReference type="GO" id="GO:0042450">
    <property type="term" value="P:L-arginine biosynthetic process via ornithine"/>
    <property type="evidence" value="ECO:0007669"/>
    <property type="project" value="UniProtKB-UniRule"/>
</dbReference>
<feature type="domain" description="Fumarate lyase N-terminal" evidence="8">
    <location>
        <begin position="10"/>
        <end position="303"/>
    </location>
</feature>
<dbReference type="Pfam" id="PF00206">
    <property type="entry name" value="Lyase_1"/>
    <property type="match status" value="1"/>
</dbReference>
<dbReference type="Gene3D" id="1.10.275.10">
    <property type="entry name" value="Fumarase/aspartase (N-terminal domain)"/>
    <property type="match status" value="1"/>
</dbReference>
<keyword evidence="5 7" id="KW-0028">Amino-acid biosynthesis</keyword>
<dbReference type="PANTHER" id="PTHR43814:SF1">
    <property type="entry name" value="ARGININOSUCCINATE LYASE"/>
    <property type="match status" value="1"/>
</dbReference>
<gene>
    <name evidence="7" type="primary">argH</name>
    <name evidence="10" type="synonym">argH/ASL</name>
    <name evidence="10" type="ORF">MAMC_00413</name>
</gene>
<evidence type="ECO:0000256" key="3">
    <source>
        <dbReference type="ARBA" id="ARBA00012338"/>
    </source>
</evidence>
<dbReference type="PRINTS" id="PR00145">
    <property type="entry name" value="ARGSUCLYASE"/>
</dbReference>
<dbReference type="EC" id="4.3.2.1" evidence="3 7"/>
<comment type="pathway">
    <text evidence="2 7">Amino-acid biosynthesis; L-arginine biosynthesis; L-arginine from L-ornithine and carbamoyl phosphate: step 3/3.</text>
</comment>
<evidence type="ECO:0000256" key="2">
    <source>
        <dbReference type="ARBA" id="ARBA00004941"/>
    </source>
</evidence>
<evidence type="ECO:0000256" key="5">
    <source>
        <dbReference type="ARBA" id="ARBA00022605"/>
    </source>
</evidence>
<dbReference type="PANTHER" id="PTHR43814">
    <property type="entry name" value="ARGININOSUCCINATE LYASE"/>
    <property type="match status" value="1"/>
</dbReference>
<evidence type="ECO:0000256" key="4">
    <source>
        <dbReference type="ARBA" id="ARBA00022571"/>
    </source>
</evidence>
<proteinExistence type="inferred from homology"/>
<dbReference type="CDD" id="cd01359">
    <property type="entry name" value="Argininosuccinate_lyase"/>
    <property type="match status" value="1"/>
</dbReference>
<dbReference type="Gene3D" id="1.20.200.10">
    <property type="entry name" value="Fumarase/aspartase (Central domain)"/>
    <property type="match status" value="1"/>
</dbReference>
<dbReference type="EMBL" id="CABFUZ020000081">
    <property type="protein sequence ID" value="VVM05121.1"/>
    <property type="molecule type" value="Genomic_DNA"/>
</dbReference>
<keyword evidence="4 7" id="KW-0055">Arginine biosynthesis</keyword>
<dbReference type="FunFam" id="1.10.40.30:FF:000001">
    <property type="entry name" value="Argininosuccinate lyase"/>
    <property type="match status" value="1"/>
</dbReference>
<comment type="caution">
    <text evidence="10">The sequence shown here is derived from an EMBL/GenBank/DDBJ whole genome shotgun (WGS) entry which is preliminary data.</text>
</comment>
<dbReference type="OrthoDB" id="9769623at2"/>
<evidence type="ECO:0000256" key="1">
    <source>
        <dbReference type="ARBA" id="ARBA00000985"/>
    </source>
</evidence>
<dbReference type="RefSeq" id="WP_142524521.1">
    <property type="nucleotide sequence ID" value="NZ_CABFUZ020000081.1"/>
</dbReference>
<keyword evidence="11" id="KW-1185">Reference proteome</keyword>
<comment type="similarity">
    <text evidence="7">Belongs to the lyase 1 family. Argininosuccinate lyase subfamily.</text>
</comment>
<organism evidence="10 11">
    <name type="scientific">Methylacidimicrobium cyclopophantes</name>
    <dbReference type="NCBI Taxonomy" id="1041766"/>
    <lineage>
        <taxon>Bacteria</taxon>
        <taxon>Pseudomonadati</taxon>
        <taxon>Verrucomicrobiota</taxon>
        <taxon>Methylacidimicrobium</taxon>
    </lineage>
</organism>
<feature type="domain" description="Argininosuccinate lyase C-terminal" evidence="9">
    <location>
        <begin position="367"/>
        <end position="433"/>
    </location>
</feature>
<name>A0A5E6M736_9BACT</name>
<evidence type="ECO:0000313" key="11">
    <source>
        <dbReference type="Proteomes" id="UP000381693"/>
    </source>
</evidence>
<dbReference type="InterPro" id="IPR000362">
    <property type="entry name" value="Fumarate_lyase_fam"/>
</dbReference>
<comment type="catalytic activity">
    <reaction evidence="1 7">
        <text>2-(N(omega)-L-arginino)succinate = fumarate + L-arginine</text>
        <dbReference type="Rhea" id="RHEA:24020"/>
        <dbReference type="ChEBI" id="CHEBI:29806"/>
        <dbReference type="ChEBI" id="CHEBI:32682"/>
        <dbReference type="ChEBI" id="CHEBI:57472"/>
        <dbReference type="EC" id="4.3.2.1"/>
    </reaction>
</comment>
<dbReference type="PROSITE" id="PS00163">
    <property type="entry name" value="FUMARATE_LYASES"/>
    <property type="match status" value="1"/>
</dbReference>
<dbReference type="InterPro" id="IPR024083">
    <property type="entry name" value="Fumarase/histidase_N"/>
</dbReference>
<dbReference type="FunFam" id="1.10.275.10:FF:000002">
    <property type="entry name" value="Argininosuccinate lyase"/>
    <property type="match status" value="1"/>
</dbReference>
<dbReference type="NCBIfam" id="TIGR00838">
    <property type="entry name" value="argH"/>
    <property type="match status" value="1"/>
</dbReference>